<evidence type="ECO:0000256" key="5">
    <source>
        <dbReference type="ARBA" id="ARBA00022630"/>
    </source>
</evidence>
<keyword evidence="6" id="KW-0274">FAD</keyword>
<dbReference type="Proteomes" id="UP000189703">
    <property type="component" value="Unplaced"/>
</dbReference>
<evidence type="ECO:0000259" key="9">
    <source>
        <dbReference type="Pfam" id="PF01593"/>
    </source>
</evidence>
<dbReference type="PANTHER" id="PTHR10742">
    <property type="entry name" value="FLAVIN MONOAMINE OXIDASE"/>
    <property type="match status" value="1"/>
</dbReference>
<evidence type="ECO:0000256" key="4">
    <source>
        <dbReference type="ARBA" id="ARBA00022490"/>
    </source>
</evidence>
<evidence type="ECO:0000256" key="6">
    <source>
        <dbReference type="ARBA" id="ARBA00022827"/>
    </source>
</evidence>
<keyword evidence="8" id="KW-0472">Membrane</keyword>
<reference evidence="11" key="1">
    <citation type="submission" date="2025-08" db="UniProtKB">
        <authorList>
            <consortium name="RefSeq"/>
        </authorList>
    </citation>
    <scope>IDENTIFICATION</scope>
</reference>
<dbReference type="InterPro" id="IPR036188">
    <property type="entry name" value="FAD/NAD-bd_sf"/>
</dbReference>
<keyword evidence="8" id="KW-1133">Transmembrane helix</keyword>
<evidence type="ECO:0000256" key="2">
    <source>
        <dbReference type="ARBA" id="ARBA00004496"/>
    </source>
</evidence>
<accession>A0A1U8AI56</accession>
<dbReference type="PANTHER" id="PTHR10742:SF405">
    <property type="entry name" value="PEROXISOMAL N(1)-ACETYL-SPERMINE_SPERMIDINE OXIDASE"/>
    <property type="match status" value="1"/>
</dbReference>
<dbReference type="KEGG" id="nnu:104600721"/>
<comment type="similarity">
    <text evidence="3">Belongs to the flavin monoamine oxidase family.</text>
</comment>
<dbReference type="OMA" id="WDADCDI"/>
<evidence type="ECO:0000256" key="3">
    <source>
        <dbReference type="ARBA" id="ARBA00005995"/>
    </source>
</evidence>
<comment type="subcellular location">
    <subcellularLocation>
        <location evidence="2">Cytoplasm</location>
    </subcellularLocation>
</comment>
<dbReference type="InParanoid" id="A0A1U8AI56"/>
<evidence type="ECO:0000313" key="11">
    <source>
        <dbReference type="RefSeq" id="XP_010262127.1"/>
    </source>
</evidence>
<evidence type="ECO:0000256" key="7">
    <source>
        <dbReference type="ARBA" id="ARBA00023002"/>
    </source>
</evidence>
<name>A0A1U8AI56_NELNU</name>
<evidence type="ECO:0000256" key="1">
    <source>
        <dbReference type="ARBA" id="ARBA00001974"/>
    </source>
</evidence>
<evidence type="ECO:0000256" key="8">
    <source>
        <dbReference type="SAM" id="Phobius"/>
    </source>
</evidence>
<dbReference type="SUPFAM" id="SSF51905">
    <property type="entry name" value="FAD/NAD(P)-binding domain"/>
    <property type="match status" value="1"/>
</dbReference>
<dbReference type="InterPro" id="IPR050281">
    <property type="entry name" value="Flavin_monoamine_oxidase"/>
</dbReference>
<dbReference type="STRING" id="4432.A0A1U8AI56"/>
<dbReference type="OrthoDB" id="2019015at2759"/>
<feature type="domain" description="Amine oxidase" evidence="9">
    <location>
        <begin position="64"/>
        <end position="607"/>
    </location>
</feature>
<feature type="transmembrane region" description="Helical" evidence="8">
    <location>
        <begin position="56"/>
        <end position="74"/>
    </location>
</feature>
<protein>
    <submittedName>
        <fullName evidence="11">Probable polyamine oxidase 5</fullName>
    </submittedName>
</protein>
<dbReference type="SUPFAM" id="SSF54373">
    <property type="entry name" value="FAD-linked reductases, C-terminal domain"/>
    <property type="match status" value="1"/>
</dbReference>
<sequence length="621" mass="68468">MDGPYISHYLQQHTHSLLIKSSSFLLTISPLPLSLSLPLVFVFLQKLAKMVAKKPRIVIIGAGMAGLTAANLLYKATRSKDLFELCVVEGGTRIGGRIHTSEFGGDRIEMGATWIHGIGGSPVHKIAQEIQALHSEQPWECMDGSSQDPVTIAEGGLELDPSLVDTISSLYRKMMDFAQGKLIQANDEVDYYRIATKALQNCKRNGCLAELSIGSFLRQALDAYWALTIEGEDDKESGNWSRKLLEEAIYAMNENTERTYTSADDLLNLDFNAESEYRQFPDEEITIAKGYLSIIESLASVLPAGVIQLGRKVKKIEWKPQGLRSSEIDNGCDSKPVKLHLEDGSTMSADHVIVTVSLGVLKAAIREDSGMFSPPLPSFKAEAISKLGFGVVNKLFLQLDHQTHDRQSENSETFPFLQMVFHRPDSELRHRKIPWWMRRTASVFPIYNNSSVLLSWFAGEEALELECLKDDEIVKGVSATISSFLSDSQPGKQANTHKCSNGHVNSEETYKALGKKPSIRSVLKSQWGTDPLFMGSYSYVAVGSSGNDFDSMAEPLPKSSSSNCACAAAAPPPPLQILFAGEATHRTHYSTTHGAYFSGIREANRVLQHYQCAGFSDALHH</sequence>
<keyword evidence="7" id="KW-0560">Oxidoreductase</keyword>
<dbReference type="AlphaFoldDB" id="A0A1U8AI56"/>
<keyword evidence="5" id="KW-0285">Flavoprotein</keyword>
<keyword evidence="4" id="KW-0963">Cytoplasm</keyword>
<dbReference type="Gene3D" id="3.90.660.10">
    <property type="match status" value="2"/>
</dbReference>
<dbReference type="FunCoup" id="A0A1U8AI56">
    <property type="interactions" value="1564"/>
</dbReference>
<proteinExistence type="inferred from homology"/>
<keyword evidence="10" id="KW-1185">Reference proteome</keyword>
<evidence type="ECO:0000313" key="10">
    <source>
        <dbReference type="Proteomes" id="UP000189703"/>
    </source>
</evidence>
<organism evidence="10 11">
    <name type="scientific">Nelumbo nucifera</name>
    <name type="common">Sacred lotus</name>
    <dbReference type="NCBI Taxonomy" id="4432"/>
    <lineage>
        <taxon>Eukaryota</taxon>
        <taxon>Viridiplantae</taxon>
        <taxon>Streptophyta</taxon>
        <taxon>Embryophyta</taxon>
        <taxon>Tracheophyta</taxon>
        <taxon>Spermatophyta</taxon>
        <taxon>Magnoliopsida</taxon>
        <taxon>Proteales</taxon>
        <taxon>Nelumbonaceae</taxon>
        <taxon>Nelumbo</taxon>
    </lineage>
</organism>
<feature type="transmembrane region" description="Helical" evidence="8">
    <location>
        <begin position="24"/>
        <end position="44"/>
    </location>
</feature>
<dbReference type="GO" id="GO:0046592">
    <property type="term" value="F:polyamine oxidase activity"/>
    <property type="evidence" value="ECO:0000318"/>
    <property type="project" value="GO_Central"/>
</dbReference>
<dbReference type="Gene3D" id="3.50.50.60">
    <property type="entry name" value="FAD/NAD(P)-binding domain"/>
    <property type="match status" value="2"/>
</dbReference>
<dbReference type="FunFam" id="3.50.50.60:FF:000448">
    <property type="entry name" value="Putative polyamine oxidase 5 isoform A"/>
    <property type="match status" value="1"/>
</dbReference>
<dbReference type="GO" id="GO:0005737">
    <property type="term" value="C:cytoplasm"/>
    <property type="evidence" value="ECO:0000318"/>
    <property type="project" value="GO_Central"/>
</dbReference>
<dbReference type="RefSeq" id="XP_010262127.1">
    <property type="nucleotide sequence ID" value="XM_010263825.2"/>
</dbReference>
<dbReference type="GeneID" id="104600721"/>
<dbReference type="Pfam" id="PF01593">
    <property type="entry name" value="Amino_oxidase"/>
    <property type="match status" value="1"/>
</dbReference>
<dbReference type="InterPro" id="IPR002937">
    <property type="entry name" value="Amino_oxidase"/>
</dbReference>
<comment type="cofactor">
    <cofactor evidence="1">
        <name>FAD</name>
        <dbReference type="ChEBI" id="CHEBI:57692"/>
    </cofactor>
</comment>
<gene>
    <name evidence="11" type="primary">LOC104600721</name>
</gene>
<dbReference type="eggNOG" id="KOG0685">
    <property type="taxonomic scope" value="Eukaryota"/>
</dbReference>
<keyword evidence="8" id="KW-0812">Transmembrane</keyword>